<accession>A0AAV4S459</accession>
<sequence>MQVFQPCAYFENTNCLRGRTWLGDQTVRRCVWEMGSWILVRNLSRTSPVHILKTLIAYVGELGLGTRQLGGVCGDGESDTCA</sequence>
<comment type="caution">
    <text evidence="1">The sequence shown here is derived from an EMBL/GenBank/DDBJ whole genome shotgun (WGS) entry which is preliminary data.</text>
</comment>
<proteinExistence type="predicted"/>
<protein>
    <submittedName>
        <fullName evidence="1">Uncharacterized protein</fullName>
    </submittedName>
</protein>
<dbReference type="EMBL" id="BPLR01008984">
    <property type="protein sequence ID" value="GIY28789.1"/>
    <property type="molecule type" value="Genomic_DNA"/>
</dbReference>
<gene>
    <name evidence="1" type="ORF">CEXT_415581</name>
</gene>
<evidence type="ECO:0000313" key="1">
    <source>
        <dbReference type="EMBL" id="GIY28789.1"/>
    </source>
</evidence>
<name>A0AAV4S459_CAEEX</name>
<organism evidence="1 2">
    <name type="scientific">Caerostris extrusa</name>
    <name type="common">Bark spider</name>
    <name type="synonym">Caerostris bankana</name>
    <dbReference type="NCBI Taxonomy" id="172846"/>
    <lineage>
        <taxon>Eukaryota</taxon>
        <taxon>Metazoa</taxon>
        <taxon>Ecdysozoa</taxon>
        <taxon>Arthropoda</taxon>
        <taxon>Chelicerata</taxon>
        <taxon>Arachnida</taxon>
        <taxon>Araneae</taxon>
        <taxon>Araneomorphae</taxon>
        <taxon>Entelegynae</taxon>
        <taxon>Araneoidea</taxon>
        <taxon>Araneidae</taxon>
        <taxon>Caerostris</taxon>
    </lineage>
</organism>
<evidence type="ECO:0000313" key="2">
    <source>
        <dbReference type="Proteomes" id="UP001054945"/>
    </source>
</evidence>
<keyword evidence="2" id="KW-1185">Reference proteome</keyword>
<dbReference type="AlphaFoldDB" id="A0AAV4S459"/>
<dbReference type="Proteomes" id="UP001054945">
    <property type="component" value="Unassembled WGS sequence"/>
</dbReference>
<reference evidence="1 2" key="1">
    <citation type="submission" date="2021-06" db="EMBL/GenBank/DDBJ databases">
        <title>Caerostris extrusa draft genome.</title>
        <authorList>
            <person name="Kono N."/>
            <person name="Arakawa K."/>
        </authorList>
    </citation>
    <scope>NUCLEOTIDE SEQUENCE [LARGE SCALE GENOMIC DNA]</scope>
</reference>